<keyword evidence="1" id="KW-0812">Transmembrane</keyword>
<keyword evidence="1" id="KW-1133">Transmembrane helix</keyword>
<dbReference type="Proteomes" id="UP000276133">
    <property type="component" value="Unassembled WGS sequence"/>
</dbReference>
<dbReference type="EMBL" id="REGN01005829">
    <property type="protein sequence ID" value="RNA11882.1"/>
    <property type="molecule type" value="Genomic_DNA"/>
</dbReference>
<proteinExistence type="predicted"/>
<dbReference type="AlphaFoldDB" id="A0A3M7QKS3"/>
<keyword evidence="3" id="KW-1185">Reference proteome</keyword>
<feature type="transmembrane region" description="Helical" evidence="1">
    <location>
        <begin position="14"/>
        <end position="33"/>
    </location>
</feature>
<keyword evidence="1" id="KW-0472">Membrane</keyword>
<name>A0A3M7QKS3_BRAPC</name>
<organism evidence="2 3">
    <name type="scientific">Brachionus plicatilis</name>
    <name type="common">Marine rotifer</name>
    <name type="synonym">Brachionus muelleri</name>
    <dbReference type="NCBI Taxonomy" id="10195"/>
    <lineage>
        <taxon>Eukaryota</taxon>
        <taxon>Metazoa</taxon>
        <taxon>Spiralia</taxon>
        <taxon>Gnathifera</taxon>
        <taxon>Rotifera</taxon>
        <taxon>Eurotatoria</taxon>
        <taxon>Monogononta</taxon>
        <taxon>Pseudotrocha</taxon>
        <taxon>Ploima</taxon>
        <taxon>Brachionidae</taxon>
        <taxon>Brachionus</taxon>
    </lineage>
</organism>
<sequence>MTKPDSQKTEGPDFVLIGAPLLSLLFLLSKWLYKKKRLTIYIKLFANNGFNRLIYKAIRYNFFIKFSHTTNQSSMDSLRTSLDSANCRHLTLIPTAGCLFLKPRVYVRPCTKYPTYGIKACVANQGDTDLRKIYKKNIKFGFHLGSFVAIIEVLKRIIN</sequence>
<gene>
    <name evidence="2" type="ORF">BpHYR1_033332</name>
</gene>
<comment type="caution">
    <text evidence="2">The sequence shown here is derived from an EMBL/GenBank/DDBJ whole genome shotgun (WGS) entry which is preliminary data.</text>
</comment>
<accession>A0A3M7QKS3</accession>
<evidence type="ECO:0000256" key="1">
    <source>
        <dbReference type="SAM" id="Phobius"/>
    </source>
</evidence>
<evidence type="ECO:0000313" key="2">
    <source>
        <dbReference type="EMBL" id="RNA11882.1"/>
    </source>
</evidence>
<evidence type="ECO:0000313" key="3">
    <source>
        <dbReference type="Proteomes" id="UP000276133"/>
    </source>
</evidence>
<reference evidence="2 3" key="1">
    <citation type="journal article" date="2018" name="Sci. Rep.">
        <title>Genomic signatures of local adaptation to the degree of environmental predictability in rotifers.</title>
        <authorList>
            <person name="Franch-Gras L."/>
            <person name="Hahn C."/>
            <person name="Garcia-Roger E.M."/>
            <person name="Carmona M.J."/>
            <person name="Serra M."/>
            <person name="Gomez A."/>
        </authorList>
    </citation>
    <scope>NUCLEOTIDE SEQUENCE [LARGE SCALE GENOMIC DNA]</scope>
    <source>
        <strain evidence="2">HYR1</strain>
    </source>
</reference>
<protein>
    <submittedName>
        <fullName evidence="2">Uncharacterized protein</fullName>
    </submittedName>
</protein>